<dbReference type="CDD" id="cd03784">
    <property type="entry name" value="GT1_Gtf-like"/>
    <property type="match status" value="1"/>
</dbReference>
<gene>
    <name evidence="3" type="ORF">A4U43_C07F34920</name>
</gene>
<evidence type="ECO:0000256" key="1">
    <source>
        <dbReference type="ARBA" id="ARBA00009995"/>
    </source>
</evidence>
<dbReference type="SUPFAM" id="SSF53756">
    <property type="entry name" value="UDP-Glycosyltransferase/glycogen phosphorylase"/>
    <property type="match status" value="1"/>
</dbReference>
<name>A0A5P1EKV8_ASPOF</name>
<evidence type="ECO:0008006" key="5">
    <source>
        <dbReference type="Google" id="ProtNLM"/>
    </source>
</evidence>
<organism evidence="3 4">
    <name type="scientific">Asparagus officinalis</name>
    <name type="common">Garden asparagus</name>
    <dbReference type="NCBI Taxonomy" id="4686"/>
    <lineage>
        <taxon>Eukaryota</taxon>
        <taxon>Viridiplantae</taxon>
        <taxon>Streptophyta</taxon>
        <taxon>Embryophyta</taxon>
        <taxon>Tracheophyta</taxon>
        <taxon>Spermatophyta</taxon>
        <taxon>Magnoliopsida</taxon>
        <taxon>Liliopsida</taxon>
        <taxon>Asparagales</taxon>
        <taxon>Asparagaceae</taxon>
        <taxon>Asparagoideae</taxon>
        <taxon>Asparagus</taxon>
    </lineage>
</organism>
<dbReference type="GO" id="GO:0080043">
    <property type="term" value="F:quercetin 3-O-glucosyltransferase activity"/>
    <property type="evidence" value="ECO:0007669"/>
    <property type="project" value="TreeGrafter"/>
</dbReference>
<dbReference type="Gramene" id="ONK65221">
    <property type="protein sequence ID" value="ONK65221"/>
    <property type="gene ID" value="A4U43_C07F34920"/>
</dbReference>
<evidence type="ECO:0000313" key="4">
    <source>
        <dbReference type="Proteomes" id="UP000243459"/>
    </source>
</evidence>
<keyword evidence="2" id="KW-0808">Transferase</keyword>
<dbReference type="Proteomes" id="UP000243459">
    <property type="component" value="Chromosome 7"/>
</dbReference>
<dbReference type="InterPro" id="IPR002213">
    <property type="entry name" value="UDP_glucos_trans"/>
</dbReference>
<accession>A0A5P1EKV8</accession>
<keyword evidence="4" id="KW-1185">Reference proteome</keyword>
<dbReference type="EMBL" id="CM007387">
    <property type="protein sequence ID" value="ONK65221.1"/>
    <property type="molecule type" value="Genomic_DNA"/>
</dbReference>
<dbReference type="Gene3D" id="3.40.50.2000">
    <property type="entry name" value="Glycogen Phosphorylase B"/>
    <property type="match status" value="1"/>
</dbReference>
<reference evidence="4" key="1">
    <citation type="journal article" date="2017" name="Nat. Commun.">
        <title>The asparagus genome sheds light on the origin and evolution of a young Y chromosome.</title>
        <authorList>
            <person name="Harkess A."/>
            <person name="Zhou J."/>
            <person name="Xu C."/>
            <person name="Bowers J.E."/>
            <person name="Van der Hulst R."/>
            <person name="Ayyampalayam S."/>
            <person name="Mercati F."/>
            <person name="Riccardi P."/>
            <person name="McKain M.R."/>
            <person name="Kakrana A."/>
            <person name="Tang H."/>
            <person name="Ray J."/>
            <person name="Groenendijk J."/>
            <person name="Arikit S."/>
            <person name="Mathioni S.M."/>
            <person name="Nakano M."/>
            <person name="Shan H."/>
            <person name="Telgmann-Rauber A."/>
            <person name="Kanno A."/>
            <person name="Yue Z."/>
            <person name="Chen H."/>
            <person name="Li W."/>
            <person name="Chen Y."/>
            <person name="Xu X."/>
            <person name="Zhang Y."/>
            <person name="Luo S."/>
            <person name="Chen H."/>
            <person name="Gao J."/>
            <person name="Mao Z."/>
            <person name="Pires J.C."/>
            <person name="Luo M."/>
            <person name="Kudrna D."/>
            <person name="Wing R.A."/>
            <person name="Meyers B.C."/>
            <person name="Yi K."/>
            <person name="Kong H."/>
            <person name="Lavrijsen P."/>
            <person name="Sunseri F."/>
            <person name="Falavigna A."/>
            <person name="Ye Y."/>
            <person name="Leebens-Mack J.H."/>
            <person name="Chen G."/>
        </authorList>
    </citation>
    <scope>NUCLEOTIDE SEQUENCE [LARGE SCALE GENOMIC DNA]</scope>
    <source>
        <strain evidence="4">cv. DH0086</strain>
    </source>
</reference>
<evidence type="ECO:0000256" key="2">
    <source>
        <dbReference type="ARBA" id="ARBA00022679"/>
    </source>
</evidence>
<dbReference type="GO" id="GO:0080044">
    <property type="term" value="F:quercetin 7-O-glucosyltransferase activity"/>
    <property type="evidence" value="ECO:0007669"/>
    <property type="project" value="TreeGrafter"/>
</dbReference>
<proteinExistence type="inferred from homology"/>
<protein>
    <recommendedName>
        <fullName evidence="5">UDP-glycosyltransferases domain-containing protein</fullName>
    </recommendedName>
</protein>
<evidence type="ECO:0000313" key="3">
    <source>
        <dbReference type="EMBL" id="ONK65221.1"/>
    </source>
</evidence>
<sequence>MLGISKAIAQSKSSKAHVLVLPYPSQGHINPMLQFAKRLASKGPKATLVTTHFIIKSIKAQSGPVQIKPISDGFDQVGFTDAVTLDDYLAQLEDIGSKTLSDLIEEESYSTRPFTCIVYDTYVPWGLDVARRVGLTAVAFSTQSCVVSAVYYYVNQGSVPLAISDFPSFAMDNGSYPTLSELALEQFRLGKADWVLFNSFDELEGEVIASLNKHWRARAIGPTVPLSLVDDDQSSNYGMDLIQSSDDSDRCKTWLESKPPSSVIYISFGSFDTHSYGSSARRSNTNCRKISFATANKG</sequence>
<dbReference type="AlphaFoldDB" id="A0A5P1EKV8"/>
<dbReference type="PANTHER" id="PTHR11926">
    <property type="entry name" value="GLUCOSYL/GLUCURONOSYL TRANSFERASES"/>
    <property type="match status" value="1"/>
</dbReference>
<dbReference type="OMA" id="INPIFHF"/>
<comment type="similarity">
    <text evidence="1">Belongs to the UDP-glycosyltransferase family.</text>
</comment>
<dbReference type="PANTHER" id="PTHR11926:SF1500">
    <property type="entry name" value="INDOLE-3-ACETATE BETA-GLUCOSYLTRANSFERASE"/>
    <property type="match status" value="1"/>
</dbReference>